<sequence length="72" mass="7960">MKLANEKPDSITLVSLLGAFTRILNIRLARTIMIYGFGDHGHGEEVVSLFAGMEESALKFGQLIILRNLICL</sequence>
<dbReference type="Proteomes" id="UP000824120">
    <property type="component" value="Chromosome 1"/>
</dbReference>
<organism evidence="1 2">
    <name type="scientific">Solanum commersonii</name>
    <name type="common">Commerson's wild potato</name>
    <name type="synonym">Commerson's nightshade</name>
    <dbReference type="NCBI Taxonomy" id="4109"/>
    <lineage>
        <taxon>Eukaryota</taxon>
        <taxon>Viridiplantae</taxon>
        <taxon>Streptophyta</taxon>
        <taxon>Embryophyta</taxon>
        <taxon>Tracheophyta</taxon>
        <taxon>Spermatophyta</taxon>
        <taxon>Magnoliopsida</taxon>
        <taxon>eudicotyledons</taxon>
        <taxon>Gunneridae</taxon>
        <taxon>Pentapetalae</taxon>
        <taxon>asterids</taxon>
        <taxon>lamiids</taxon>
        <taxon>Solanales</taxon>
        <taxon>Solanaceae</taxon>
        <taxon>Solanoideae</taxon>
        <taxon>Solaneae</taxon>
        <taxon>Solanum</taxon>
    </lineage>
</organism>
<protein>
    <submittedName>
        <fullName evidence="1">Uncharacterized protein</fullName>
    </submittedName>
</protein>
<evidence type="ECO:0000313" key="2">
    <source>
        <dbReference type="Proteomes" id="UP000824120"/>
    </source>
</evidence>
<dbReference type="AlphaFoldDB" id="A0A9J6B1U8"/>
<reference evidence="1 2" key="1">
    <citation type="submission" date="2020-09" db="EMBL/GenBank/DDBJ databases">
        <title>De no assembly of potato wild relative species, Solanum commersonii.</title>
        <authorList>
            <person name="Cho K."/>
        </authorList>
    </citation>
    <scope>NUCLEOTIDE SEQUENCE [LARGE SCALE GENOMIC DNA]</scope>
    <source>
        <strain evidence="1">LZ3.2</strain>
        <tissue evidence="1">Leaf</tissue>
    </source>
</reference>
<dbReference type="EMBL" id="JACXVP010000001">
    <property type="protein sequence ID" value="KAG5630351.1"/>
    <property type="molecule type" value="Genomic_DNA"/>
</dbReference>
<keyword evidence="2" id="KW-1185">Reference proteome</keyword>
<evidence type="ECO:0000313" key="1">
    <source>
        <dbReference type="EMBL" id="KAG5630351.1"/>
    </source>
</evidence>
<accession>A0A9J6B1U8</accession>
<name>A0A9J6B1U8_SOLCO</name>
<comment type="caution">
    <text evidence="1">The sequence shown here is derived from an EMBL/GenBank/DDBJ whole genome shotgun (WGS) entry which is preliminary data.</text>
</comment>
<proteinExistence type="predicted"/>
<gene>
    <name evidence="1" type="ORF">H5410_002068</name>
</gene>